<evidence type="ECO:0000256" key="3">
    <source>
        <dbReference type="ARBA" id="ARBA00022729"/>
    </source>
</evidence>
<comment type="subcellular location">
    <subcellularLocation>
        <location evidence="1">Periplasm</location>
    </subcellularLocation>
</comment>
<organism evidence="5 6">
    <name type="scientific">Salipiger mucosus DSM 16094</name>
    <dbReference type="NCBI Taxonomy" id="1123237"/>
    <lineage>
        <taxon>Bacteria</taxon>
        <taxon>Pseudomonadati</taxon>
        <taxon>Pseudomonadota</taxon>
        <taxon>Alphaproteobacteria</taxon>
        <taxon>Rhodobacterales</taxon>
        <taxon>Roseobacteraceae</taxon>
        <taxon>Salipiger</taxon>
    </lineage>
</organism>
<evidence type="ECO:0000313" key="5">
    <source>
        <dbReference type="EMBL" id="EPX84805.1"/>
    </source>
</evidence>
<keyword evidence="3" id="KW-0732">Signal</keyword>
<dbReference type="PIRSF" id="PIRSF002741">
    <property type="entry name" value="MppA"/>
    <property type="match status" value="1"/>
</dbReference>
<evidence type="ECO:0000259" key="4">
    <source>
        <dbReference type="Pfam" id="PF00496"/>
    </source>
</evidence>
<feature type="domain" description="Solute-binding protein family 5" evidence="4">
    <location>
        <begin position="84"/>
        <end position="456"/>
    </location>
</feature>
<protein>
    <submittedName>
        <fullName evidence="5">Oligopeptide ABC transporter, periplasmic oligopeptide-binding protein OppA</fullName>
    </submittedName>
</protein>
<dbReference type="InterPro" id="IPR000914">
    <property type="entry name" value="SBP_5_dom"/>
</dbReference>
<dbReference type="InterPro" id="IPR030678">
    <property type="entry name" value="Peptide/Ni-bd"/>
</dbReference>
<dbReference type="AlphaFoldDB" id="S9S3N1"/>
<keyword evidence="6" id="KW-1185">Reference proteome</keyword>
<dbReference type="InterPro" id="IPR039424">
    <property type="entry name" value="SBP_5"/>
</dbReference>
<dbReference type="Pfam" id="PF00496">
    <property type="entry name" value="SBP_bac_5"/>
    <property type="match status" value="1"/>
</dbReference>
<dbReference type="PANTHER" id="PTHR30290:SF38">
    <property type="entry name" value="D,D-DIPEPTIDE-BINDING PERIPLASMIC PROTEIN DDPA-RELATED"/>
    <property type="match status" value="1"/>
</dbReference>
<dbReference type="GO" id="GO:0015833">
    <property type="term" value="P:peptide transport"/>
    <property type="evidence" value="ECO:0007669"/>
    <property type="project" value="TreeGrafter"/>
</dbReference>
<evidence type="ECO:0000313" key="6">
    <source>
        <dbReference type="Proteomes" id="UP000015347"/>
    </source>
</evidence>
<dbReference type="SUPFAM" id="SSF53850">
    <property type="entry name" value="Periplasmic binding protein-like II"/>
    <property type="match status" value="1"/>
</dbReference>
<dbReference type="RefSeq" id="WP_020042121.1">
    <property type="nucleotide sequence ID" value="NZ_KE557274.1"/>
</dbReference>
<dbReference type="HOGENOM" id="CLU_017028_8_6_5"/>
<dbReference type="STRING" id="1123237.Salmuc_01378"/>
<reference evidence="6" key="1">
    <citation type="journal article" date="2014" name="Stand. Genomic Sci.">
        <title>Genome sequence of the exopolysaccharide-producing Salipiger mucosus type strain (DSM 16094(T)), a moderately halophilic member of the Roseobacter clade.</title>
        <authorList>
            <person name="Riedel T."/>
            <person name="Spring S."/>
            <person name="Fiebig A."/>
            <person name="Petersen J."/>
            <person name="Kyrpides N.C."/>
            <person name="Goker M."/>
            <person name="Klenk H.P."/>
        </authorList>
    </citation>
    <scope>NUCLEOTIDE SEQUENCE [LARGE SCALE GENOMIC DNA]</scope>
    <source>
        <strain evidence="6">DSM 16094</strain>
    </source>
</reference>
<accession>S9S3N1</accession>
<dbReference type="OrthoDB" id="9803988at2"/>
<dbReference type="GO" id="GO:0030288">
    <property type="term" value="C:outer membrane-bounded periplasmic space"/>
    <property type="evidence" value="ECO:0007669"/>
    <property type="project" value="UniProtKB-ARBA"/>
</dbReference>
<proteinExistence type="inferred from homology"/>
<gene>
    <name evidence="5" type="ORF">Salmuc_01378</name>
</gene>
<dbReference type="Gene3D" id="3.40.190.10">
    <property type="entry name" value="Periplasmic binding protein-like II"/>
    <property type="match status" value="1"/>
</dbReference>
<comment type="caution">
    <text evidence="5">The sequence shown here is derived from an EMBL/GenBank/DDBJ whole genome shotgun (WGS) entry which is preliminary data.</text>
</comment>
<dbReference type="Gene3D" id="3.10.105.10">
    <property type="entry name" value="Dipeptide-binding Protein, Domain 3"/>
    <property type="match status" value="1"/>
</dbReference>
<comment type="similarity">
    <text evidence="2">Belongs to the bacterial solute-binding protein 5 family.</text>
</comment>
<dbReference type="eggNOG" id="COG0747">
    <property type="taxonomic scope" value="Bacteria"/>
</dbReference>
<dbReference type="InterPro" id="IPR006311">
    <property type="entry name" value="TAT_signal"/>
</dbReference>
<dbReference type="EMBL" id="APVH01000012">
    <property type="protein sequence ID" value="EPX84805.1"/>
    <property type="molecule type" value="Genomic_DNA"/>
</dbReference>
<dbReference type="PROSITE" id="PS51318">
    <property type="entry name" value="TAT"/>
    <property type="match status" value="1"/>
</dbReference>
<name>S9S3N1_9RHOB</name>
<dbReference type="GO" id="GO:1904680">
    <property type="term" value="F:peptide transmembrane transporter activity"/>
    <property type="evidence" value="ECO:0007669"/>
    <property type="project" value="TreeGrafter"/>
</dbReference>
<dbReference type="PANTHER" id="PTHR30290">
    <property type="entry name" value="PERIPLASMIC BINDING COMPONENT OF ABC TRANSPORTER"/>
    <property type="match status" value="1"/>
</dbReference>
<dbReference type="GO" id="GO:0043190">
    <property type="term" value="C:ATP-binding cassette (ABC) transporter complex"/>
    <property type="evidence" value="ECO:0007669"/>
    <property type="project" value="InterPro"/>
</dbReference>
<dbReference type="Proteomes" id="UP000015347">
    <property type="component" value="Unassembled WGS sequence"/>
</dbReference>
<evidence type="ECO:0000256" key="1">
    <source>
        <dbReference type="ARBA" id="ARBA00004418"/>
    </source>
</evidence>
<sequence>MTTSKTTNLNRRNFLKTGTAGLTLLMSGVAGSRLAAQDASGQVIIGFSQEPTVLHPHMPHIEVDEGVHFNLFDPLFTVNSDGDFVPALATEVPTVENGGVSEDGLKWRVKLREGVTWHDGEPFTAEDVKFTIELQQNPNFSAMRRTGHELVRNIEVVNDHEITWEMESPFAPYASILSWTFIVPAHILADAEDPNQTDFRNSPVGTGAFSFGERVAGNYIQLNANPDWWGDGPYLETVIFRYIPDMTVLYTQFRTGDIDVIGLQGIQFDRFEQAKQLDDREVVITQASTVESISFNLGKPQFQDPAVREALYYALDKTTIVDAIYYGIPEPTESFLPKGSSYFHEDLPKSEYNLEKAKQILDEAGWVPGDDGVRVKDGVRLAFKNSTTAGNSVREQTQQFIQQDFAEIGVEMEISNLPPAVMWGEYWQMSEFDTAMVGIVYTTGPDPDVSNYFHSTAISAQGGAGQNTWQYKNETVDELLEEGASLFVQEERKTIYNKLQEVVREDLPFLPIFQYANLRGHKAGLEGFDPNVNVRIETWNVGEWRWA</sequence>
<dbReference type="CDD" id="cd08513">
    <property type="entry name" value="PBP2_thermophilic_Hb8_like"/>
    <property type="match status" value="1"/>
</dbReference>
<evidence type="ECO:0000256" key="2">
    <source>
        <dbReference type="ARBA" id="ARBA00005695"/>
    </source>
</evidence>
<dbReference type="Gene3D" id="3.90.76.10">
    <property type="entry name" value="Dipeptide-binding Protein, Domain 1"/>
    <property type="match status" value="1"/>
</dbReference>